<dbReference type="InterPro" id="IPR016186">
    <property type="entry name" value="C-type_lectin-like/link_sf"/>
</dbReference>
<feature type="domain" description="C-type lectin" evidence="2">
    <location>
        <begin position="67"/>
        <end position="176"/>
    </location>
</feature>
<accession>A0AAE1NU89</accession>
<comment type="caution">
    <text evidence="3">The sequence shown here is derived from an EMBL/GenBank/DDBJ whole genome shotgun (WGS) entry which is preliminary data.</text>
</comment>
<keyword evidence="4" id="KW-1185">Reference proteome</keyword>
<sequence>MALIELSLNSFSWRVFVFHIHSGPVIALLILLHFRQTIIFTELLRQKHMCFLLSRSTAPNVDFSDLLANDCVHLDRRLKTWEEARANCISLGGDLFVAGDYEGAREYIKKDSESGRLSRWPWVGVRGKSWLDGHQVTDDEWDGDSTDINDVSCSYLHWEGLKGTSACRIQFTSLCVKGSYYW</sequence>
<dbReference type="PROSITE" id="PS50041">
    <property type="entry name" value="C_TYPE_LECTIN_2"/>
    <property type="match status" value="1"/>
</dbReference>
<evidence type="ECO:0000313" key="4">
    <source>
        <dbReference type="Proteomes" id="UP001292094"/>
    </source>
</evidence>
<organism evidence="3 4">
    <name type="scientific">Petrolisthes manimaculis</name>
    <dbReference type="NCBI Taxonomy" id="1843537"/>
    <lineage>
        <taxon>Eukaryota</taxon>
        <taxon>Metazoa</taxon>
        <taxon>Ecdysozoa</taxon>
        <taxon>Arthropoda</taxon>
        <taxon>Crustacea</taxon>
        <taxon>Multicrustacea</taxon>
        <taxon>Malacostraca</taxon>
        <taxon>Eumalacostraca</taxon>
        <taxon>Eucarida</taxon>
        <taxon>Decapoda</taxon>
        <taxon>Pleocyemata</taxon>
        <taxon>Anomura</taxon>
        <taxon>Galatheoidea</taxon>
        <taxon>Porcellanidae</taxon>
        <taxon>Petrolisthes</taxon>
    </lineage>
</organism>
<dbReference type="InterPro" id="IPR001304">
    <property type="entry name" value="C-type_lectin-like"/>
</dbReference>
<dbReference type="EMBL" id="JAWZYT010003878">
    <property type="protein sequence ID" value="KAK4296349.1"/>
    <property type="molecule type" value="Genomic_DNA"/>
</dbReference>
<keyword evidence="1" id="KW-1133">Transmembrane helix</keyword>
<dbReference type="InterPro" id="IPR016187">
    <property type="entry name" value="CTDL_fold"/>
</dbReference>
<evidence type="ECO:0000256" key="1">
    <source>
        <dbReference type="SAM" id="Phobius"/>
    </source>
</evidence>
<reference evidence="3" key="1">
    <citation type="submission" date="2023-11" db="EMBL/GenBank/DDBJ databases">
        <title>Genome assemblies of two species of porcelain crab, Petrolisthes cinctipes and Petrolisthes manimaculis (Anomura: Porcellanidae).</title>
        <authorList>
            <person name="Angst P."/>
        </authorList>
    </citation>
    <scope>NUCLEOTIDE SEQUENCE</scope>
    <source>
        <strain evidence="3">PB745_02</strain>
        <tissue evidence="3">Gill</tissue>
    </source>
</reference>
<proteinExistence type="predicted"/>
<evidence type="ECO:0000259" key="2">
    <source>
        <dbReference type="PROSITE" id="PS50041"/>
    </source>
</evidence>
<dbReference type="Proteomes" id="UP001292094">
    <property type="component" value="Unassembled WGS sequence"/>
</dbReference>
<name>A0AAE1NU89_9EUCA</name>
<keyword evidence="1" id="KW-0472">Membrane</keyword>
<dbReference type="Gene3D" id="3.10.100.10">
    <property type="entry name" value="Mannose-Binding Protein A, subunit A"/>
    <property type="match status" value="1"/>
</dbReference>
<keyword evidence="1" id="KW-0812">Transmembrane</keyword>
<evidence type="ECO:0000313" key="3">
    <source>
        <dbReference type="EMBL" id="KAK4296349.1"/>
    </source>
</evidence>
<dbReference type="SUPFAM" id="SSF56436">
    <property type="entry name" value="C-type lectin-like"/>
    <property type="match status" value="1"/>
</dbReference>
<gene>
    <name evidence="3" type="ORF">Pmani_031147</name>
</gene>
<dbReference type="AlphaFoldDB" id="A0AAE1NU89"/>
<feature type="transmembrane region" description="Helical" evidence="1">
    <location>
        <begin position="12"/>
        <end position="34"/>
    </location>
</feature>
<protein>
    <recommendedName>
        <fullName evidence="2">C-type lectin domain-containing protein</fullName>
    </recommendedName>
</protein>